<comment type="similarity">
    <text evidence="2">Belongs to the major facilitator superfamily. MFSD6 family.</text>
</comment>
<dbReference type="EMBL" id="JACVVK020000236">
    <property type="protein sequence ID" value="KAK7482919.1"/>
    <property type="molecule type" value="Genomic_DNA"/>
</dbReference>
<dbReference type="Proteomes" id="UP001519460">
    <property type="component" value="Unassembled WGS sequence"/>
</dbReference>
<keyword evidence="3 6" id="KW-0812">Transmembrane</keyword>
<name>A0ABD0K6G7_9CAEN</name>
<feature type="transmembrane region" description="Helical" evidence="6">
    <location>
        <begin position="70"/>
        <end position="90"/>
    </location>
</feature>
<evidence type="ECO:0000256" key="5">
    <source>
        <dbReference type="ARBA" id="ARBA00023136"/>
    </source>
</evidence>
<sequence>MSSCCGYLQHRGARPLFFGCAFLVGSLFETPVMVLSGRFIKRLGTVPCICIALGAMSLRMLGYSLLENPWLVLLIEPLHSLTFALMWAAVTTRASQIAPLARVLPCRPCLPLPTVQLGGASAPFSLASSLTVLGKDRRSDSTP</sequence>
<dbReference type="InterPro" id="IPR024989">
    <property type="entry name" value="MFS_assoc_dom"/>
</dbReference>
<comment type="subcellular location">
    <subcellularLocation>
        <location evidence="1">Membrane</location>
        <topology evidence="1">Multi-pass membrane protein</topology>
    </subcellularLocation>
</comment>
<evidence type="ECO:0000313" key="9">
    <source>
        <dbReference type="Proteomes" id="UP001519460"/>
    </source>
</evidence>
<accession>A0ABD0K6G7</accession>
<dbReference type="InterPro" id="IPR036259">
    <property type="entry name" value="MFS_trans_sf"/>
</dbReference>
<evidence type="ECO:0000256" key="6">
    <source>
        <dbReference type="SAM" id="Phobius"/>
    </source>
</evidence>
<dbReference type="GO" id="GO:0016020">
    <property type="term" value="C:membrane"/>
    <property type="evidence" value="ECO:0007669"/>
    <property type="project" value="UniProtKB-SubCell"/>
</dbReference>
<protein>
    <recommendedName>
        <fullName evidence="7">Major facilitator superfamily associated domain-containing protein</fullName>
    </recommendedName>
</protein>
<dbReference type="InterPro" id="IPR051717">
    <property type="entry name" value="MFS_MFSD6"/>
</dbReference>
<dbReference type="PANTHER" id="PTHR16172:SF41">
    <property type="entry name" value="MAJOR FACILITATOR SUPERFAMILY DOMAIN-CONTAINING PROTEIN 6-LIKE"/>
    <property type="match status" value="1"/>
</dbReference>
<reference evidence="8 9" key="1">
    <citation type="journal article" date="2023" name="Sci. Data">
        <title>Genome assembly of the Korean intertidal mud-creeper Batillaria attramentaria.</title>
        <authorList>
            <person name="Patra A.K."/>
            <person name="Ho P.T."/>
            <person name="Jun S."/>
            <person name="Lee S.J."/>
            <person name="Kim Y."/>
            <person name="Won Y.J."/>
        </authorList>
    </citation>
    <scope>NUCLEOTIDE SEQUENCE [LARGE SCALE GENOMIC DNA]</scope>
    <source>
        <strain evidence="8">Wonlab-2016</strain>
    </source>
</reference>
<keyword evidence="4 6" id="KW-1133">Transmembrane helix</keyword>
<evidence type="ECO:0000313" key="8">
    <source>
        <dbReference type="EMBL" id="KAK7482919.1"/>
    </source>
</evidence>
<comment type="caution">
    <text evidence="8">The sequence shown here is derived from an EMBL/GenBank/DDBJ whole genome shotgun (WGS) entry which is preliminary data.</text>
</comment>
<dbReference type="SUPFAM" id="SSF103473">
    <property type="entry name" value="MFS general substrate transporter"/>
    <property type="match status" value="1"/>
</dbReference>
<evidence type="ECO:0000256" key="3">
    <source>
        <dbReference type="ARBA" id="ARBA00022692"/>
    </source>
</evidence>
<dbReference type="AlphaFoldDB" id="A0ABD0K6G7"/>
<feature type="domain" description="Major facilitator superfamily associated" evidence="7">
    <location>
        <begin position="7"/>
        <end position="99"/>
    </location>
</feature>
<feature type="transmembrane region" description="Helical" evidence="6">
    <location>
        <begin position="16"/>
        <end position="36"/>
    </location>
</feature>
<evidence type="ECO:0000256" key="2">
    <source>
        <dbReference type="ARBA" id="ARBA00005241"/>
    </source>
</evidence>
<dbReference type="Pfam" id="PF12832">
    <property type="entry name" value="MFS_1_like"/>
    <property type="match status" value="1"/>
</dbReference>
<keyword evidence="5 6" id="KW-0472">Membrane</keyword>
<dbReference type="Gene3D" id="1.20.1250.20">
    <property type="entry name" value="MFS general substrate transporter like domains"/>
    <property type="match status" value="1"/>
</dbReference>
<organism evidence="8 9">
    <name type="scientific">Batillaria attramentaria</name>
    <dbReference type="NCBI Taxonomy" id="370345"/>
    <lineage>
        <taxon>Eukaryota</taxon>
        <taxon>Metazoa</taxon>
        <taxon>Spiralia</taxon>
        <taxon>Lophotrochozoa</taxon>
        <taxon>Mollusca</taxon>
        <taxon>Gastropoda</taxon>
        <taxon>Caenogastropoda</taxon>
        <taxon>Sorbeoconcha</taxon>
        <taxon>Cerithioidea</taxon>
        <taxon>Batillariidae</taxon>
        <taxon>Batillaria</taxon>
    </lineage>
</organism>
<dbReference type="PANTHER" id="PTHR16172">
    <property type="entry name" value="MAJOR FACILITATOR SUPERFAMILY DOMAIN-CONTAINING PROTEIN 6-LIKE"/>
    <property type="match status" value="1"/>
</dbReference>
<evidence type="ECO:0000259" key="7">
    <source>
        <dbReference type="Pfam" id="PF12832"/>
    </source>
</evidence>
<keyword evidence="9" id="KW-1185">Reference proteome</keyword>
<proteinExistence type="inferred from homology"/>
<gene>
    <name evidence="8" type="ORF">BaRGS_00025819</name>
</gene>
<feature type="transmembrane region" description="Helical" evidence="6">
    <location>
        <begin position="43"/>
        <end position="64"/>
    </location>
</feature>
<evidence type="ECO:0000256" key="4">
    <source>
        <dbReference type="ARBA" id="ARBA00022989"/>
    </source>
</evidence>
<evidence type="ECO:0000256" key="1">
    <source>
        <dbReference type="ARBA" id="ARBA00004141"/>
    </source>
</evidence>